<feature type="transmembrane region" description="Helical" evidence="7">
    <location>
        <begin position="264"/>
        <end position="287"/>
    </location>
</feature>
<dbReference type="KEGG" id="more:E1B28_008455"/>
<keyword evidence="5 7" id="KW-0472">Membrane</keyword>
<feature type="transmembrane region" description="Helical" evidence="7">
    <location>
        <begin position="422"/>
        <end position="441"/>
    </location>
</feature>
<dbReference type="CDD" id="cd13132">
    <property type="entry name" value="MATE_eukaryotic"/>
    <property type="match status" value="1"/>
</dbReference>
<dbReference type="Pfam" id="PF01554">
    <property type="entry name" value="MatE"/>
    <property type="match status" value="2"/>
</dbReference>
<dbReference type="AlphaFoldDB" id="A0A9P7USE6"/>
<proteinExistence type="inferred from homology"/>
<gene>
    <name evidence="8" type="ORF">E1B28_008455</name>
</gene>
<comment type="caution">
    <text evidence="8">The sequence shown here is derived from an EMBL/GenBank/DDBJ whole genome shotgun (WGS) entry which is preliminary data.</text>
</comment>
<evidence type="ECO:0000256" key="4">
    <source>
        <dbReference type="ARBA" id="ARBA00022989"/>
    </source>
</evidence>
<comment type="subcellular location">
    <subcellularLocation>
        <location evidence="1">Membrane</location>
        <topology evidence="1">Multi-pass membrane protein</topology>
    </subcellularLocation>
</comment>
<evidence type="ECO:0000313" key="9">
    <source>
        <dbReference type="Proteomes" id="UP001049176"/>
    </source>
</evidence>
<organism evidence="8 9">
    <name type="scientific">Marasmius oreades</name>
    <name type="common">fairy-ring Marasmius</name>
    <dbReference type="NCBI Taxonomy" id="181124"/>
    <lineage>
        <taxon>Eukaryota</taxon>
        <taxon>Fungi</taxon>
        <taxon>Dikarya</taxon>
        <taxon>Basidiomycota</taxon>
        <taxon>Agaricomycotina</taxon>
        <taxon>Agaricomycetes</taxon>
        <taxon>Agaricomycetidae</taxon>
        <taxon>Agaricales</taxon>
        <taxon>Marasmiineae</taxon>
        <taxon>Marasmiaceae</taxon>
        <taxon>Marasmius</taxon>
    </lineage>
</organism>
<keyword evidence="3 7" id="KW-0812">Transmembrane</keyword>
<evidence type="ECO:0000256" key="6">
    <source>
        <dbReference type="SAM" id="MobiDB-lite"/>
    </source>
</evidence>
<evidence type="ECO:0000256" key="1">
    <source>
        <dbReference type="ARBA" id="ARBA00004141"/>
    </source>
</evidence>
<dbReference type="Proteomes" id="UP001049176">
    <property type="component" value="Chromosome 5"/>
</dbReference>
<dbReference type="PANTHER" id="PTHR11206">
    <property type="entry name" value="MULTIDRUG RESISTANCE PROTEIN"/>
    <property type="match status" value="1"/>
</dbReference>
<dbReference type="GO" id="GO:0016020">
    <property type="term" value="C:membrane"/>
    <property type="evidence" value="ECO:0007669"/>
    <property type="project" value="UniProtKB-SubCell"/>
</dbReference>
<dbReference type="OrthoDB" id="2126698at2759"/>
<comment type="similarity">
    <text evidence="2">Belongs to the multi antimicrobial extrusion (MATE) (TC 2.A.66.1) family.</text>
</comment>
<feature type="transmembrane region" description="Helical" evidence="7">
    <location>
        <begin position="462"/>
        <end position="484"/>
    </location>
</feature>
<evidence type="ECO:0000256" key="7">
    <source>
        <dbReference type="SAM" id="Phobius"/>
    </source>
</evidence>
<feature type="compositionally biased region" description="Basic and acidic residues" evidence="6">
    <location>
        <begin position="1"/>
        <end position="21"/>
    </location>
</feature>
<keyword evidence="4 7" id="KW-1133">Transmembrane helix</keyword>
<dbReference type="GO" id="GO:0042910">
    <property type="term" value="F:xenobiotic transmembrane transporter activity"/>
    <property type="evidence" value="ECO:0007669"/>
    <property type="project" value="InterPro"/>
</dbReference>
<accession>A0A9P7USE6</accession>
<evidence type="ECO:0000256" key="5">
    <source>
        <dbReference type="ARBA" id="ARBA00023136"/>
    </source>
</evidence>
<dbReference type="InterPro" id="IPR045069">
    <property type="entry name" value="MATE_euk"/>
</dbReference>
<feature type="transmembrane region" description="Helical" evidence="7">
    <location>
        <begin position="133"/>
        <end position="154"/>
    </location>
</feature>
<dbReference type="InterPro" id="IPR002528">
    <property type="entry name" value="MATE_fam"/>
</dbReference>
<sequence>MHKASKQDYQDPPFFRRKDTMDSQQSSNPTTNGSTETHSIPSSSLQGRNALHGHPHENTPLLQQSRHSLEGDERAFLSEMFWHESMMVSKLALPVFGLNVMEYSLVVASVLSLGHISTEALAAVTLGEMTVNVTGFSIILGLASALDTLLPSAWTSDHPQLVGLWAQRMMVVTQLALIPILTLWLNSESILLFLRQDPEVARLASIYIRWMCMGLPAFAFNGVARRYFMCQDLFTVPGYIIVAIAPINALLNYLFVWGPEKVRLGFIGAPIATSTSYYLVSISYIIYGSFYAPRKAWHRITRYMFNDLWLIVKLGLAGVGQTASEWWAWDILALIASQLRSDVVLAAQSVLVVTSSCTWQAPFAISIAASIRIGNLLGEQKAKRAGVAAKASLFLGLVVAGVFAIVLLIFRSRWSYIFNEDPNVASMVMSILPLMAMFQVFDATGAVTSGILRARGKQVTGAFLNISAYYIFGIPLGALLAFKWSLGLQGLWIGITLALVICSFIGVLLSVVTPDWNKEVIKVMTRLQEGKTSAERDESGTV</sequence>
<evidence type="ECO:0000256" key="3">
    <source>
        <dbReference type="ARBA" id="ARBA00022692"/>
    </source>
</evidence>
<feature type="region of interest" description="Disordered" evidence="6">
    <location>
        <begin position="1"/>
        <end position="60"/>
    </location>
</feature>
<evidence type="ECO:0000256" key="2">
    <source>
        <dbReference type="ARBA" id="ARBA00010199"/>
    </source>
</evidence>
<evidence type="ECO:0000313" key="8">
    <source>
        <dbReference type="EMBL" id="KAG7092075.1"/>
    </source>
</evidence>
<evidence type="ECO:0008006" key="10">
    <source>
        <dbReference type="Google" id="ProtNLM"/>
    </source>
</evidence>
<dbReference type="GO" id="GO:0015297">
    <property type="term" value="F:antiporter activity"/>
    <property type="evidence" value="ECO:0007669"/>
    <property type="project" value="InterPro"/>
</dbReference>
<keyword evidence="9" id="KW-1185">Reference proteome</keyword>
<dbReference type="GO" id="GO:1990961">
    <property type="term" value="P:xenobiotic detoxification by transmembrane export across the plasma membrane"/>
    <property type="evidence" value="ECO:0007669"/>
    <property type="project" value="InterPro"/>
</dbReference>
<feature type="compositionally biased region" description="Polar residues" evidence="6">
    <location>
        <begin position="22"/>
        <end position="47"/>
    </location>
</feature>
<name>A0A9P7USE6_9AGAR</name>
<dbReference type="RefSeq" id="XP_043008545.1">
    <property type="nucleotide sequence ID" value="XM_043153261.1"/>
</dbReference>
<feature type="transmembrane region" description="Helical" evidence="7">
    <location>
        <begin position="490"/>
        <end position="512"/>
    </location>
</feature>
<reference evidence="8" key="1">
    <citation type="journal article" date="2021" name="Genome Biol. Evol.">
        <title>The assembled and annotated genome of the fairy-ring fungus Marasmius oreades.</title>
        <authorList>
            <person name="Hiltunen M."/>
            <person name="Ament-Velasquez S.L."/>
            <person name="Johannesson H."/>
        </authorList>
    </citation>
    <scope>NUCLEOTIDE SEQUENCE</scope>
    <source>
        <strain evidence="8">03SP1</strain>
    </source>
</reference>
<dbReference type="GeneID" id="66077531"/>
<feature type="transmembrane region" description="Helical" evidence="7">
    <location>
        <begin position="175"/>
        <end position="194"/>
    </location>
</feature>
<dbReference type="NCBIfam" id="TIGR00797">
    <property type="entry name" value="matE"/>
    <property type="match status" value="1"/>
</dbReference>
<dbReference type="EMBL" id="CM032185">
    <property type="protein sequence ID" value="KAG7092075.1"/>
    <property type="molecule type" value="Genomic_DNA"/>
</dbReference>
<protein>
    <recommendedName>
        <fullName evidence="10">MATE efflux family protein</fullName>
    </recommendedName>
</protein>
<feature type="transmembrane region" description="Helical" evidence="7">
    <location>
        <begin position="391"/>
        <end position="410"/>
    </location>
</feature>
<feature type="transmembrane region" description="Helical" evidence="7">
    <location>
        <begin position="236"/>
        <end position="258"/>
    </location>
</feature>